<evidence type="ECO:0008006" key="4">
    <source>
        <dbReference type="Google" id="ProtNLM"/>
    </source>
</evidence>
<dbReference type="RefSeq" id="WP_130494197.1">
    <property type="nucleotide sequence ID" value="NZ_SGXD01000005.1"/>
</dbReference>
<feature type="chain" id="PRO_5020671994" description="Subtilisin inhibitor-like" evidence="1">
    <location>
        <begin position="30"/>
        <end position="145"/>
    </location>
</feature>
<comment type="caution">
    <text evidence="2">The sequence shown here is derived from an EMBL/GenBank/DDBJ whole genome shotgun (WGS) entry which is preliminary data.</text>
</comment>
<sequence length="145" mass="15176">MRNSRSRAAVLVLLAAGVTGAAAPATARAATVPRSFQTPSHNIYCVAAHDRSWGLRCDILAVAHEPARPRSCDLDYGHAYLLATRGRGVRGCAGDTVADPAMPVAAYGSTRHLGPFSCLVTQGGVTCTNGQGHGFSLSKARQRVF</sequence>
<proteinExistence type="predicted"/>
<keyword evidence="3" id="KW-1185">Reference proteome</keyword>
<organism evidence="2 3">
    <name type="scientific">Motilibacter rhizosphaerae</name>
    <dbReference type="NCBI Taxonomy" id="598652"/>
    <lineage>
        <taxon>Bacteria</taxon>
        <taxon>Bacillati</taxon>
        <taxon>Actinomycetota</taxon>
        <taxon>Actinomycetes</taxon>
        <taxon>Motilibacterales</taxon>
        <taxon>Motilibacteraceae</taxon>
        <taxon>Motilibacter</taxon>
    </lineage>
</organism>
<gene>
    <name evidence="2" type="ORF">EV189_3456</name>
</gene>
<evidence type="ECO:0000313" key="3">
    <source>
        <dbReference type="Proteomes" id="UP000293638"/>
    </source>
</evidence>
<accession>A0A4Q7NBI2</accession>
<evidence type="ECO:0000313" key="2">
    <source>
        <dbReference type="EMBL" id="RZS79977.1"/>
    </source>
</evidence>
<dbReference type="Pfam" id="PF20341">
    <property type="entry name" value="DUF6636"/>
    <property type="match status" value="1"/>
</dbReference>
<feature type="signal peptide" evidence="1">
    <location>
        <begin position="1"/>
        <end position="29"/>
    </location>
</feature>
<dbReference type="AlphaFoldDB" id="A0A4Q7NBI2"/>
<keyword evidence="1" id="KW-0732">Signal</keyword>
<dbReference type="EMBL" id="SGXD01000005">
    <property type="protein sequence ID" value="RZS79977.1"/>
    <property type="molecule type" value="Genomic_DNA"/>
</dbReference>
<evidence type="ECO:0000256" key="1">
    <source>
        <dbReference type="SAM" id="SignalP"/>
    </source>
</evidence>
<dbReference type="Proteomes" id="UP000293638">
    <property type="component" value="Unassembled WGS sequence"/>
</dbReference>
<dbReference type="OrthoDB" id="495539at2"/>
<protein>
    <recommendedName>
        <fullName evidence="4">Subtilisin inhibitor-like</fullName>
    </recommendedName>
</protein>
<dbReference type="InterPro" id="IPR046576">
    <property type="entry name" value="DUF6636"/>
</dbReference>
<reference evidence="2 3" key="1">
    <citation type="submission" date="2019-02" db="EMBL/GenBank/DDBJ databases">
        <title>Genomic Encyclopedia of Type Strains, Phase IV (KMG-IV): sequencing the most valuable type-strain genomes for metagenomic binning, comparative biology and taxonomic classification.</title>
        <authorList>
            <person name="Goeker M."/>
        </authorList>
    </citation>
    <scope>NUCLEOTIDE SEQUENCE [LARGE SCALE GENOMIC DNA]</scope>
    <source>
        <strain evidence="2 3">DSM 45622</strain>
    </source>
</reference>
<name>A0A4Q7NBI2_9ACTN</name>